<feature type="domain" description="SPOR" evidence="3">
    <location>
        <begin position="167"/>
        <end position="232"/>
    </location>
</feature>
<evidence type="ECO:0000313" key="5">
    <source>
        <dbReference type="Proteomes" id="UP000295689"/>
    </source>
</evidence>
<dbReference type="EMBL" id="SLVV01000007">
    <property type="protein sequence ID" value="TCN24555.1"/>
    <property type="molecule type" value="Genomic_DNA"/>
</dbReference>
<feature type="compositionally biased region" description="Polar residues" evidence="1">
    <location>
        <begin position="132"/>
        <end position="141"/>
    </location>
</feature>
<comment type="caution">
    <text evidence="4">The sequence shown here is derived from an EMBL/GenBank/DDBJ whole genome shotgun (WGS) entry which is preliminary data.</text>
</comment>
<feature type="compositionally biased region" description="Basic and acidic residues" evidence="1">
    <location>
        <begin position="12"/>
        <end position="43"/>
    </location>
</feature>
<feature type="region of interest" description="Disordered" evidence="1">
    <location>
        <begin position="1"/>
        <end position="58"/>
    </location>
</feature>
<keyword evidence="2" id="KW-0812">Transmembrane</keyword>
<evidence type="ECO:0000259" key="3">
    <source>
        <dbReference type="Pfam" id="PF05036"/>
    </source>
</evidence>
<dbReference type="AlphaFoldDB" id="A0A4R2BDT9"/>
<evidence type="ECO:0000256" key="1">
    <source>
        <dbReference type="SAM" id="MobiDB-lite"/>
    </source>
</evidence>
<gene>
    <name evidence="4" type="ORF">EV146_107258</name>
</gene>
<dbReference type="InterPro" id="IPR036680">
    <property type="entry name" value="SPOR-like_sf"/>
</dbReference>
<accession>A0A4R2BDT9</accession>
<reference evidence="4 5" key="1">
    <citation type="journal article" date="2015" name="Stand. Genomic Sci.">
        <title>Genomic Encyclopedia of Bacterial and Archaeal Type Strains, Phase III: the genomes of soil and plant-associated and newly described type strains.</title>
        <authorList>
            <person name="Whitman W.B."/>
            <person name="Woyke T."/>
            <person name="Klenk H.P."/>
            <person name="Zhou Y."/>
            <person name="Lilburn T.G."/>
            <person name="Beck B.J."/>
            <person name="De Vos P."/>
            <person name="Vandamme P."/>
            <person name="Eisen J.A."/>
            <person name="Garrity G."/>
            <person name="Hugenholtz P."/>
            <person name="Kyrpides N.C."/>
        </authorList>
    </citation>
    <scope>NUCLEOTIDE SEQUENCE [LARGE SCALE GENOMIC DNA]</scope>
    <source>
        <strain evidence="4 5">CV53</strain>
    </source>
</reference>
<dbReference type="Gene3D" id="3.30.70.1070">
    <property type="entry name" value="Sporulation related repeat"/>
    <property type="match status" value="1"/>
</dbReference>
<dbReference type="Proteomes" id="UP000295689">
    <property type="component" value="Unassembled WGS sequence"/>
</dbReference>
<sequence>MDKQKTITIKINGKDRHQRNGEPGKEENVNREKQAIPGEKEMSWVETAASQEPAEDDFDWILPDPVNKDELKEYKITEISEKPKGIKQTAALKNRKPSGIFPRIALNIFLAILVGTSFGLMILNTVKEEPSNKVQPAQTSPVAPASEAPADPGEKSTETIELPAISAHVVQGGVFSSEGAAEAAINALEGKGIHSQSISTNGQFAIYLATADTLEQAKAYGSDFKAKGADVFAKQLEIPGTKISEIGKEEGAILNAAPGLFHELTKIDSADADSIKAVESELEKLNKISNGKVKNKQVIALKANLESASTAFLSYQKTKDENKKDEVQKANLKVLAEWGKIAK</sequence>
<dbReference type="Pfam" id="PF05036">
    <property type="entry name" value="SPOR"/>
    <property type="match status" value="1"/>
</dbReference>
<dbReference type="GO" id="GO:0042834">
    <property type="term" value="F:peptidoglycan binding"/>
    <property type="evidence" value="ECO:0007669"/>
    <property type="project" value="InterPro"/>
</dbReference>
<keyword evidence="2" id="KW-1133">Transmembrane helix</keyword>
<evidence type="ECO:0000256" key="2">
    <source>
        <dbReference type="SAM" id="Phobius"/>
    </source>
</evidence>
<feature type="region of interest" description="Disordered" evidence="1">
    <location>
        <begin position="129"/>
        <end position="156"/>
    </location>
</feature>
<protein>
    <submittedName>
        <fullName evidence="4">Stage II sporulation protein B</fullName>
    </submittedName>
</protein>
<evidence type="ECO:0000313" key="4">
    <source>
        <dbReference type="EMBL" id="TCN24555.1"/>
    </source>
</evidence>
<keyword evidence="5" id="KW-1185">Reference proteome</keyword>
<dbReference type="InterPro" id="IPR007730">
    <property type="entry name" value="SPOR-like_dom"/>
</dbReference>
<organism evidence="4 5">
    <name type="scientific">Mesobacillus foraminis</name>
    <dbReference type="NCBI Taxonomy" id="279826"/>
    <lineage>
        <taxon>Bacteria</taxon>
        <taxon>Bacillati</taxon>
        <taxon>Bacillota</taxon>
        <taxon>Bacilli</taxon>
        <taxon>Bacillales</taxon>
        <taxon>Bacillaceae</taxon>
        <taxon>Mesobacillus</taxon>
    </lineage>
</organism>
<keyword evidence="2" id="KW-0472">Membrane</keyword>
<feature type="transmembrane region" description="Helical" evidence="2">
    <location>
        <begin position="104"/>
        <end position="123"/>
    </location>
</feature>
<proteinExistence type="predicted"/>
<dbReference type="RefSeq" id="WP_158287104.1">
    <property type="nucleotide sequence ID" value="NZ_JABUHM010000005.1"/>
</dbReference>
<name>A0A4R2BDT9_9BACI</name>